<dbReference type="Gene3D" id="3.90.79.10">
    <property type="entry name" value="Nucleoside Triphosphate Pyrophosphohydrolase"/>
    <property type="match status" value="1"/>
</dbReference>
<accession>A0A1G8A1J7</accession>
<dbReference type="Proteomes" id="UP000199045">
    <property type="component" value="Unassembled WGS sequence"/>
</dbReference>
<feature type="domain" description="Nudix hydrolase" evidence="4">
    <location>
        <begin position="74"/>
        <end position="203"/>
    </location>
</feature>
<protein>
    <submittedName>
        <fullName evidence="5">NUDIX domain-containing protein</fullName>
    </submittedName>
</protein>
<dbReference type="SUPFAM" id="SSF55811">
    <property type="entry name" value="Nudix"/>
    <property type="match status" value="1"/>
</dbReference>
<dbReference type="GO" id="GO:0016787">
    <property type="term" value="F:hydrolase activity"/>
    <property type="evidence" value="ECO:0007669"/>
    <property type="project" value="UniProtKB-KW"/>
</dbReference>
<dbReference type="PRINTS" id="PR00502">
    <property type="entry name" value="NUDIXFAMILY"/>
</dbReference>
<evidence type="ECO:0000313" key="5">
    <source>
        <dbReference type="EMBL" id="SDH14360.1"/>
    </source>
</evidence>
<evidence type="ECO:0000313" key="6">
    <source>
        <dbReference type="Proteomes" id="UP000199045"/>
    </source>
</evidence>
<gene>
    <name evidence="5" type="ORF">SAMN04488121_10969</name>
</gene>
<evidence type="ECO:0000256" key="1">
    <source>
        <dbReference type="ARBA" id="ARBA00001946"/>
    </source>
</evidence>
<dbReference type="OrthoDB" id="9816289at2"/>
<evidence type="ECO:0000256" key="2">
    <source>
        <dbReference type="ARBA" id="ARBA00022801"/>
    </source>
</evidence>
<dbReference type="PANTHER" id="PTHR43046">
    <property type="entry name" value="GDP-MANNOSE MANNOSYL HYDROLASE"/>
    <property type="match status" value="1"/>
</dbReference>
<reference evidence="6" key="1">
    <citation type="submission" date="2016-10" db="EMBL/GenBank/DDBJ databases">
        <authorList>
            <person name="Varghese N."/>
            <person name="Submissions S."/>
        </authorList>
    </citation>
    <scope>NUCLEOTIDE SEQUENCE [LARGE SCALE GENOMIC DNA]</scope>
    <source>
        <strain evidence="6">DSM 527</strain>
    </source>
</reference>
<dbReference type="EMBL" id="FNBN01000009">
    <property type="protein sequence ID" value="SDH14360.1"/>
    <property type="molecule type" value="Genomic_DNA"/>
</dbReference>
<proteinExistence type="inferred from homology"/>
<keyword evidence="2 3" id="KW-0378">Hydrolase</keyword>
<comment type="similarity">
    <text evidence="3">Belongs to the Nudix hydrolase family.</text>
</comment>
<evidence type="ECO:0000256" key="3">
    <source>
        <dbReference type="RuleBase" id="RU003476"/>
    </source>
</evidence>
<dbReference type="Pfam" id="PF00293">
    <property type="entry name" value="NUDIX"/>
    <property type="match status" value="1"/>
</dbReference>
<dbReference type="InterPro" id="IPR015797">
    <property type="entry name" value="NUDIX_hydrolase-like_dom_sf"/>
</dbReference>
<dbReference type="STRING" id="104663.SAMN04488121_10969"/>
<organism evidence="5 6">
    <name type="scientific">Chitinophaga filiformis</name>
    <name type="common">Myxococcus filiformis</name>
    <name type="synonym">Flexibacter filiformis</name>
    <dbReference type="NCBI Taxonomy" id="104663"/>
    <lineage>
        <taxon>Bacteria</taxon>
        <taxon>Pseudomonadati</taxon>
        <taxon>Bacteroidota</taxon>
        <taxon>Chitinophagia</taxon>
        <taxon>Chitinophagales</taxon>
        <taxon>Chitinophagaceae</taxon>
        <taxon>Chitinophaga</taxon>
    </lineage>
</organism>
<dbReference type="InterPro" id="IPR020084">
    <property type="entry name" value="NUDIX_hydrolase_CS"/>
</dbReference>
<dbReference type="PANTHER" id="PTHR43046:SF2">
    <property type="entry name" value="8-OXO-DGTP DIPHOSPHATASE-RELATED"/>
    <property type="match status" value="1"/>
</dbReference>
<sequence>MQKDTVIYINERPLIITATHQGIPAKYKDAPLYTEPDAATIESVLQALETEKAEAAIFIHPDTDTLVETVKGYFRVLVAAGGLITNAEEEVLLMFRRGKWDLPKGKREKGETLEIAAVREVAEETGLRSIELEHKIGETFHFYTTREKKTLKHTYWYKMKFTGTELTVPQIEEDIVDIQWIKPEHLSKYLKFSYQNIVDVFEKEGYAI</sequence>
<name>A0A1G8A1J7_CHIFI</name>
<dbReference type="AlphaFoldDB" id="A0A1G8A1J7"/>
<dbReference type="InterPro" id="IPR020476">
    <property type="entry name" value="Nudix_hydrolase"/>
</dbReference>
<dbReference type="RefSeq" id="WP_089836793.1">
    <property type="nucleotide sequence ID" value="NZ_FNBN01000009.1"/>
</dbReference>
<dbReference type="InterPro" id="IPR000086">
    <property type="entry name" value="NUDIX_hydrolase_dom"/>
</dbReference>
<dbReference type="PROSITE" id="PS00893">
    <property type="entry name" value="NUDIX_BOX"/>
    <property type="match status" value="1"/>
</dbReference>
<evidence type="ECO:0000259" key="4">
    <source>
        <dbReference type="PROSITE" id="PS51462"/>
    </source>
</evidence>
<dbReference type="CDD" id="cd03673">
    <property type="entry name" value="NUDIX_Ap6A_hydrolase"/>
    <property type="match status" value="1"/>
</dbReference>
<dbReference type="PROSITE" id="PS51462">
    <property type="entry name" value="NUDIX"/>
    <property type="match status" value="1"/>
</dbReference>
<comment type="cofactor">
    <cofactor evidence="1">
        <name>Mg(2+)</name>
        <dbReference type="ChEBI" id="CHEBI:18420"/>
    </cofactor>
</comment>